<proteinExistence type="inferred from homology"/>
<evidence type="ECO:0000256" key="2">
    <source>
        <dbReference type="ARBA" id="ARBA00010835"/>
    </source>
</evidence>
<dbReference type="InterPro" id="IPR000352">
    <property type="entry name" value="Pep_chain_release_fac_I"/>
</dbReference>
<dbReference type="InterPro" id="IPR045853">
    <property type="entry name" value="Pep_chain_release_fac_I_sf"/>
</dbReference>
<feature type="domain" description="Prokaryotic-type class I peptide chain release factors" evidence="6">
    <location>
        <begin position="100"/>
        <end position="197"/>
    </location>
</feature>
<dbReference type="PANTHER" id="PTHR46203">
    <property type="entry name" value="PROBABLE PEPTIDE CHAIN RELEASE FACTOR C12ORF65"/>
    <property type="match status" value="1"/>
</dbReference>
<protein>
    <recommendedName>
        <fullName evidence="6">Prokaryotic-type class I peptide chain release factors domain-containing protein</fullName>
    </recommendedName>
</protein>
<comment type="subcellular location">
    <subcellularLocation>
        <location evidence="1">Mitochondrion</location>
    </subcellularLocation>
</comment>
<dbReference type="Gene3D" id="3.30.160.20">
    <property type="match status" value="1"/>
</dbReference>
<organism evidence="7 8">
    <name type="scientific">Basidiobolus ranarum</name>
    <dbReference type="NCBI Taxonomy" id="34480"/>
    <lineage>
        <taxon>Eukaryota</taxon>
        <taxon>Fungi</taxon>
        <taxon>Fungi incertae sedis</taxon>
        <taxon>Zoopagomycota</taxon>
        <taxon>Entomophthoromycotina</taxon>
        <taxon>Basidiobolomycetes</taxon>
        <taxon>Basidiobolales</taxon>
        <taxon>Basidiobolaceae</taxon>
        <taxon>Basidiobolus</taxon>
    </lineage>
</organism>
<evidence type="ECO:0000256" key="5">
    <source>
        <dbReference type="SAM" id="MobiDB-lite"/>
    </source>
</evidence>
<name>A0ABR2X2S9_9FUNG</name>
<dbReference type="PANTHER" id="PTHR46203:SF1">
    <property type="entry name" value="MITOCHONDRIAL TRANSLATION RELEASE FACTOR IN RESCUE"/>
    <property type="match status" value="1"/>
</dbReference>
<feature type="compositionally biased region" description="Basic residues" evidence="5">
    <location>
        <begin position="178"/>
        <end position="198"/>
    </location>
</feature>
<evidence type="ECO:0000313" key="7">
    <source>
        <dbReference type="EMBL" id="KAK9767966.1"/>
    </source>
</evidence>
<evidence type="ECO:0000259" key="6">
    <source>
        <dbReference type="Pfam" id="PF00472"/>
    </source>
</evidence>
<evidence type="ECO:0000256" key="4">
    <source>
        <dbReference type="ARBA" id="ARBA00023128"/>
    </source>
</evidence>
<feature type="region of interest" description="Disordered" evidence="5">
    <location>
        <begin position="164"/>
        <end position="212"/>
    </location>
</feature>
<dbReference type="EMBL" id="JASJQH010000043">
    <property type="protein sequence ID" value="KAK9767966.1"/>
    <property type="molecule type" value="Genomic_DNA"/>
</dbReference>
<dbReference type="Pfam" id="PF00472">
    <property type="entry name" value="RF-1"/>
    <property type="match status" value="1"/>
</dbReference>
<accession>A0ABR2X2S9</accession>
<keyword evidence="3" id="KW-0809">Transit peptide</keyword>
<reference evidence="7 8" key="1">
    <citation type="submission" date="2023-04" db="EMBL/GenBank/DDBJ databases">
        <title>Genome of Basidiobolus ranarum AG-B5.</title>
        <authorList>
            <person name="Stajich J.E."/>
            <person name="Carter-House D."/>
            <person name="Gryganskyi A."/>
        </authorList>
    </citation>
    <scope>NUCLEOTIDE SEQUENCE [LARGE SCALE GENOMIC DNA]</scope>
    <source>
        <strain evidence="7 8">AG-B5</strain>
    </source>
</reference>
<gene>
    <name evidence="7" type="ORF">K7432_001779</name>
</gene>
<comment type="caution">
    <text evidence="7">The sequence shown here is derived from an EMBL/GenBank/DDBJ whole genome shotgun (WGS) entry which is preliminary data.</text>
</comment>
<comment type="similarity">
    <text evidence="2">Belongs to the prokaryotic/mitochondrial release factor family.</text>
</comment>
<evidence type="ECO:0000313" key="8">
    <source>
        <dbReference type="Proteomes" id="UP001479436"/>
    </source>
</evidence>
<keyword evidence="8" id="KW-1185">Reference proteome</keyword>
<dbReference type="InterPro" id="IPR052405">
    <property type="entry name" value="Mito_Transl_Release_Factor"/>
</dbReference>
<keyword evidence="4" id="KW-0496">Mitochondrion</keyword>
<evidence type="ECO:0000256" key="3">
    <source>
        <dbReference type="ARBA" id="ARBA00022946"/>
    </source>
</evidence>
<sequence>MVYNPFGIVARFSSKIRFTQLKQFTPALFNTTHYTLRSLSHRPEKPEFQSQLEILQREWLDVPITKEDSLDTHSEDSIETVEDFEVTIPDTPNEGKDKPIKIILNEDDLVEKFVKGSGNGGQKINKTNSNVDLLHVPSGIRVQCQKTRSLSINRKEARKLLIRKLDDMHNGDQSKSAQKIRKIQKKKAKKARRTRQKYGVKENPPAPSDNKE</sequence>
<evidence type="ECO:0000256" key="1">
    <source>
        <dbReference type="ARBA" id="ARBA00004173"/>
    </source>
</evidence>
<dbReference type="SUPFAM" id="SSF75620">
    <property type="entry name" value="Release factor"/>
    <property type="match status" value="1"/>
</dbReference>
<dbReference type="Proteomes" id="UP001479436">
    <property type="component" value="Unassembled WGS sequence"/>
</dbReference>